<dbReference type="NCBIfam" id="TIGR01179">
    <property type="entry name" value="galE"/>
    <property type="match status" value="1"/>
</dbReference>
<dbReference type="Gene3D" id="3.90.25.10">
    <property type="entry name" value="UDP-galactose 4-epimerase, domain 1"/>
    <property type="match status" value="1"/>
</dbReference>
<keyword evidence="9 10" id="KW-0119">Carbohydrate metabolism</keyword>
<evidence type="ECO:0000313" key="13">
    <source>
        <dbReference type="Proteomes" id="UP000297564"/>
    </source>
</evidence>
<dbReference type="EC" id="5.1.3.2" evidence="5 10"/>
<dbReference type="AlphaFoldDB" id="A0A4Z0C000"/>
<comment type="caution">
    <text evidence="12">The sequence shown here is derived from an EMBL/GenBank/DDBJ whole genome shotgun (WGS) entry which is preliminary data.</text>
</comment>
<accession>A0A4Z0C000</accession>
<dbReference type="UniPathway" id="UPA00214"/>
<dbReference type="RefSeq" id="WP_135283725.1">
    <property type="nucleotide sequence ID" value="NZ_SMLL01000001.1"/>
</dbReference>
<evidence type="ECO:0000256" key="2">
    <source>
        <dbReference type="ARBA" id="ARBA00001911"/>
    </source>
</evidence>
<evidence type="ECO:0000256" key="9">
    <source>
        <dbReference type="ARBA" id="ARBA00023277"/>
    </source>
</evidence>
<dbReference type="CDD" id="cd05247">
    <property type="entry name" value="UDP_G4E_1_SDR_e"/>
    <property type="match status" value="1"/>
</dbReference>
<keyword evidence="8 10" id="KW-0413">Isomerase</keyword>
<organism evidence="12 13">
    <name type="scientific">Ramlibacter rhizophilus</name>
    <dbReference type="NCBI Taxonomy" id="1781167"/>
    <lineage>
        <taxon>Bacteria</taxon>
        <taxon>Pseudomonadati</taxon>
        <taxon>Pseudomonadota</taxon>
        <taxon>Betaproteobacteria</taxon>
        <taxon>Burkholderiales</taxon>
        <taxon>Comamonadaceae</taxon>
        <taxon>Ramlibacter</taxon>
    </lineage>
</organism>
<evidence type="ECO:0000256" key="7">
    <source>
        <dbReference type="ARBA" id="ARBA00023027"/>
    </source>
</evidence>
<evidence type="ECO:0000259" key="11">
    <source>
        <dbReference type="Pfam" id="PF01370"/>
    </source>
</evidence>
<comment type="cofactor">
    <cofactor evidence="2 10">
        <name>NAD(+)</name>
        <dbReference type="ChEBI" id="CHEBI:57540"/>
    </cofactor>
</comment>
<reference evidence="12 13" key="1">
    <citation type="submission" date="2019-03" db="EMBL/GenBank/DDBJ databases">
        <title>Ramlibacter rhizophilus CCTCC AB2015357, whole genome shotgun sequence.</title>
        <authorList>
            <person name="Zhang X."/>
            <person name="Feng G."/>
            <person name="Zhu H."/>
        </authorList>
    </citation>
    <scope>NUCLEOTIDE SEQUENCE [LARGE SCALE GENOMIC DNA]</scope>
    <source>
        <strain evidence="12 13">CCTCC AB2015357</strain>
    </source>
</reference>
<dbReference type="GO" id="GO:0033499">
    <property type="term" value="P:galactose catabolic process via UDP-galactose, Leloir pathway"/>
    <property type="evidence" value="ECO:0007669"/>
    <property type="project" value="TreeGrafter"/>
</dbReference>
<comment type="catalytic activity">
    <reaction evidence="1 10">
        <text>UDP-alpha-D-glucose = UDP-alpha-D-galactose</text>
        <dbReference type="Rhea" id="RHEA:22168"/>
        <dbReference type="ChEBI" id="CHEBI:58885"/>
        <dbReference type="ChEBI" id="CHEBI:66914"/>
        <dbReference type="EC" id="5.1.3.2"/>
    </reaction>
</comment>
<name>A0A4Z0C000_9BURK</name>
<evidence type="ECO:0000256" key="10">
    <source>
        <dbReference type="RuleBase" id="RU366046"/>
    </source>
</evidence>
<evidence type="ECO:0000256" key="3">
    <source>
        <dbReference type="ARBA" id="ARBA00004947"/>
    </source>
</evidence>
<dbReference type="Gene3D" id="3.40.50.720">
    <property type="entry name" value="NAD(P)-binding Rossmann-like Domain"/>
    <property type="match status" value="1"/>
</dbReference>
<evidence type="ECO:0000313" key="12">
    <source>
        <dbReference type="EMBL" id="TFZ04843.1"/>
    </source>
</evidence>
<evidence type="ECO:0000256" key="5">
    <source>
        <dbReference type="ARBA" id="ARBA00013189"/>
    </source>
</evidence>
<evidence type="ECO:0000256" key="8">
    <source>
        <dbReference type="ARBA" id="ARBA00023235"/>
    </source>
</evidence>
<gene>
    <name evidence="12" type="primary">galE</name>
    <name evidence="12" type="ORF">EZ242_03590</name>
</gene>
<sequence length="334" mass="36570">MPQPTSVVVAGGAGYIGSHMVRMLRDQGLRPVVVDNLATGHADAVQADELHRGDIGDAAFMGEIFRRYQPQVVMHFAASSLVGESMQQPAKYWRNNLVQTLSLLDTMLEHGVRQFIFSSTAATYGNPVEVPIPETHPTLPINPYGHSKLAVEHLLQDYDAAHGLRSISLRYFNAAGAHPDGSIGERHDPETHLIPLVLQVASGRRPFISRFGSQHATPDGSCVRDYIHVQDLCAAHLLALQALQAGARSAVYNLGNGLGHSVNEVIEAARRVTGHPIPLRDDPPRAGDPPVLVADARRARQELGWTPQLEDLDTIIAHAWQWEQRMRRLAAPAQ</sequence>
<protein>
    <recommendedName>
        <fullName evidence="6 10">UDP-glucose 4-epimerase</fullName>
        <ecNumber evidence="5 10">5.1.3.2</ecNumber>
    </recommendedName>
</protein>
<dbReference type="OrthoDB" id="9803010at2"/>
<evidence type="ECO:0000256" key="6">
    <source>
        <dbReference type="ARBA" id="ARBA00018569"/>
    </source>
</evidence>
<dbReference type="Pfam" id="PF01370">
    <property type="entry name" value="Epimerase"/>
    <property type="match status" value="1"/>
</dbReference>
<evidence type="ECO:0000256" key="1">
    <source>
        <dbReference type="ARBA" id="ARBA00000083"/>
    </source>
</evidence>
<dbReference type="InterPro" id="IPR001509">
    <property type="entry name" value="Epimerase_deHydtase"/>
</dbReference>
<proteinExistence type="inferred from homology"/>
<comment type="pathway">
    <text evidence="3 10">Carbohydrate metabolism; galactose metabolism.</text>
</comment>
<comment type="subunit">
    <text evidence="10">Homodimer.</text>
</comment>
<keyword evidence="7 10" id="KW-0520">NAD</keyword>
<dbReference type="InterPro" id="IPR005886">
    <property type="entry name" value="UDP_G4E"/>
</dbReference>
<dbReference type="SUPFAM" id="SSF51735">
    <property type="entry name" value="NAD(P)-binding Rossmann-fold domains"/>
    <property type="match status" value="1"/>
</dbReference>
<feature type="domain" description="NAD-dependent epimerase/dehydratase" evidence="11">
    <location>
        <begin position="7"/>
        <end position="255"/>
    </location>
</feature>
<dbReference type="InterPro" id="IPR036291">
    <property type="entry name" value="NAD(P)-bd_dom_sf"/>
</dbReference>
<evidence type="ECO:0000256" key="4">
    <source>
        <dbReference type="ARBA" id="ARBA00007637"/>
    </source>
</evidence>
<dbReference type="PANTHER" id="PTHR43725">
    <property type="entry name" value="UDP-GLUCOSE 4-EPIMERASE"/>
    <property type="match status" value="1"/>
</dbReference>
<dbReference type="EMBL" id="SMLL01000001">
    <property type="protein sequence ID" value="TFZ04843.1"/>
    <property type="molecule type" value="Genomic_DNA"/>
</dbReference>
<keyword evidence="13" id="KW-1185">Reference proteome</keyword>
<comment type="similarity">
    <text evidence="4 10">Belongs to the NAD(P)-dependent epimerase/dehydratase family.</text>
</comment>
<dbReference type="GO" id="GO:0003978">
    <property type="term" value="F:UDP-glucose 4-epimerase activity"/>
    <property type="evidence" value="ECO:0007669"/>
    <property type="project" value="UniProtKB-UniRule"/>
</dbReference>
<dbReference type="Proteomes" id="UP000297564">
    <property type="component" value="Unassembled WGS sequence"/>
</dbReference>
<dbReference type="PANTHER" id="PTHR43725:SF53">
    <property type="entry name" value="UDP-ARABINOSE 4-EPIMERASE 1"/>
    <property type="match status" value="1"/>
</dbReference>